<proteinExistence type="predicted"/>
<evidence type="ECO:0000256" key="2">
    <source>
        <dbReference type="SAM" id="SignalP"/>
    </source>
</evidence>
<organism evidence="3 4">
    <name type="scientific">Trichlorobacter ammonificans</name>
    <dbReference type="NCBI Taxonomy" id="2916410"/>
    <lineage>
        <taxon>Bacteria</taxon>
        <taxon>Pseudomonadati</taxon>
        <taxon>Thermodesulfobacteriota</taxon>
        <taxon>Desulfuromonadia</taxon>
        <taxon>Geobacterales</taxon>
        <taxon>Geobacteraceae</taxon>
        <taxon>Trichlorobacter</taxon>
    </lineage>
</organism>
<dbReference type="Proteomes" id="UP001295463">
    <property type="component" value="Chromosome"/>
</dbReference>
<name>A0ABM9D4R7_9BACT</name>
<dbReference type="InterPro" id="IPR021728">
    <property type="entry name" value="DUF3300"/>
</dbReference>
<evidence type="ECO:0000313" key="4">
    <source>
        <dbReference type="Proteomes" id="UP001295463"/>
    </source>
</evidence>
<feature type="chain" id="PRO_5046178605" description="DUF3300 domain-containing protein" evidence="2">
    <location>
        <begin position="28"/>
        <end position="417"/>
    </location>
</feature>
<dbReference type="RefSeq" id="WP_305731199.1">
    <property type="nucleotide sequence ID" value="NZ_OW150024.1"/>
</dbReference>
<dbReference type="EMBL" id="OW150024">
    <property type="protein sequence ID" value="CAH2030249.1"/>
    <property type="molecule type" value="Genomic_DNA"/>
</dbReference>
<accession>A0ABM9D4R7</accession>
<dbReference type="PANTHER" id="PTHR40269:SF1">
    <property type="entry name" value="OUTER MEMBRANE PROTEIN"/>
    <property type="match status" value="1"/>
</dbReference>
<feature type="region of interest" description="Disordered" evidence="1">
    <location>
        <begin position="277"/>
        <end position="417"/>
    </location>
</feature>
<evidence type="ECO:0000256" key="1">
    <source>
        <dbReference type="SAM" id="MobiDB-lite"/>
    </source>
</evidence>
<evidence type="ECO:0000313" key="3">
    <source>
        <dbReference type="EMBL" id="CAH2030249.1"/>
    </source>
</evidence>
<dbReference type="Pfam" id="PF11737">
    <property type="entry name" value="DUF3300"/>
    <property type="match status" value="1"/>
</dbReference>
<protein>
    <recommendedName>
        <fullName evidence="5">DUF3300 domain-containing protein</fullName>
    </recommendedName>
</protein>
<keyword evidence="4" id="KW-1185">Reference proteome</keyword>
<sequence>MKMLGRILSGAALLMTALCALPAAGMADEVRETEQTVRFSTEELNQLVASIALYPDALVAQILMAATYPLEVVEAERWLGRNPQLSGQALDAALQEQPWDPSVKALCHFPGILASMSDKLDQTRTLGDAFLEQEQEVMATIQALRRTALQQGNLKSGSEQTVTVEPTYIRIEAARPGVVYVPVYDPAVVYGAWWYPAYPPYVWYYPSGVYGNLVIGFGPPVFLGVGYLSWVWFDWGAPRIRIDGSRTIRFHRPPPVPRETGPVWHHDPRHRKGVAYRTWQTGERFGARPPGIRPPLRELRAPQYRPPQASPAPERLEKRPPAAAPALPQRPPTVRDSPFRGVGEGGFERRAAERGGSSSRGIEAPRRNRVPGNTAVKAPVPAPPRAGQVQQPAPGVSTGAGRSQRPASPRQEGGGRR</sequence>
<reference evidence="3 4" key="1">
    <citation type="submission" date="2022-03" db="EMBL/GenBank/DDBJ databases">
        <authorList>
            <person name="Koch H."/>
        </authorList>
    </citation>
    <scope>NUCLEOTIDE SEQUENCE [LARGE SCALE GENOMIC DNA]</scope>
    <source>
        <strain evidence="3 4">G1</strain>
    </source>
</reference>
<keyword evidence="2" id="KW-0732">Signal</keyword>
<dbReference type="PANTHER" id="PTHR40269">
    <property type="entry name" value="OUTER MEMBRANE PROTEIN-RELATED"/>
    <property type="match status" value="1"/>
</dbReference>
<feature type="signal peptide" evidence="2">
    <location>
        <begin position="1"/>
        <end position="27"/>
    </location>
</feature>
<evidence type="ECO:0008006" key="5">
    <source>
        <dbReference type="Google" id="ProtNLM"/>
    </source>
</evidence>
<gene>
    <name evidence="3" type="ORF">GEAMG1_0427</name>
</gene>